<keyword evidence="2" id="KW-0520">NAD</keyword>
<keyword evidence="1" id="KW-0560">Oxidoreductase</keyword>
<comment type="caution">
    <text evidence="5">The sequence shown here is derived from an EMBL/GenBank/DDBJ whole genome shotgun (WGS) entry which is preliminary data.</text>
</comment>
<protein>
    <submittedName>
        <fullName evidence="5">Nucleotide sugar dehydrogenase</fullName>
    </submittedName>
</protein>
<dbReference type="InterPro" id="IPR036220">
    <property type="entry name" value="UDP-Glc/GDP-Man_DH_C_sf"/>
</dbReference>
<comment type="similarity">
    <text evidence="3">Belongs to the UDP-glucose/GDP-mannose dehydrogenase family.</text>
</comment>
<evidence type="ECO:0000256" key="2">
    <source>
        <dbReference type="ARBA" id="ARBA00023027"/>
    </source>
</evidence>
<dbReference type="InterPro" id="IPR036291">
    <property type="entry name" value="NAD(P)-bd_dom_sf"/>
</dbReference>
<dbReference type="InterPro" id="IPR001732">
    <property type="entry name" value="UDP-Glc/GDP-Man_DH_N"/>
</dbReference>
<keyword evidence="6" id="KW-1185">Reference proteome</keyword>
<sequence>MTSSPLTARKLTELIPQPVEPVEDHRLDLVGNRLMRSAGSAPSFAYDVAIVGLGYVGLPTALALHTAGQRILGVDVSMDRLAAITAGRVDLLDSDHVRLRDALSGPVDEFALTGDSGRLAEARAVIVCVPTPVDVHLVPDLAILRSACAAVVANAVPGQILILTSTTYVGTTEDLLVRPLLARGLRAGEDLSIAFSPERIDPGNSRHAHEEVPRVVGGTTPSCAARAAEVLGAYAEKVHLVSSTGAAEMTKLLENTFRAVNIALANEIAEISGSLELDVMEVIEAASTKPYGFMPFYPGPGVGGHCIPCDPHYLLWQLRRQRVTSPVIEQAMNGIAGRPGRVADRCLEVLAGRGISLAGARILVLGTAYKPDVEDVRESPALEILALLAERGAVVGYHDALIPELYVEGIGVLKSESDPEAFAPDLVVVHTLHGGEEPEWLDSVPSVLDTTYRARGVAHRAVL</sequence>
<dbReference type="Proteomes" id="UP001596119">
    <property type="component" value="Unassembled WGS sequence"/>
</dbReference>
<dbReference type="SUPFAM" id="SSF52413">
    <property type="entry name" value="UDP-glucose/GDP-mannose dehydrogenase C-terminal domain"/>
    <property type="match status" value="1"/>
</dbReference>
<dbReference type="Gene3D" id="3.40.50.720">
    <property type="entry name" value="NAD(P)-binding Rossmann-like Domain"/>
    <property type="match status" value="2"/>
</dbReference>
<dbReference type="InterPro" id="IPR028359">
    <property type="entry name" value="UDP_ManNAc/GlcNAc_DH"/>
</dbReference>
<dbReference type="PANTHER" id="PTHR43491:SF1">
    <property type="entry name" value="UDP-N-ACETYL-D-MANNOSAMINE DEHYDROGENASE"/>
    <property type="match status" value="1"/>
</dbReference>
<dbReference type="NCBIfam" id="TIGR03026">
    <property type="entry name" value="NDP-sugDHase"/>
    <property type="match status" value="1"/>
</dbReference>
<dbReference type="InterPro" id="IPR014026">
    <property type="entry name" value="UDP-Glc/GDP-Man_DH_dimer"/>
</dbReference>
<feature type="domain" description="UDP-glucose/GDP-mannose dehydrogenase C-terminal" evidence="4">
    <location>
        <begin position="363"/>
        <end position="454"/>
    </location>
</feature>
<organism evidence="5 6">
    <name type="scientific">Pseudonocardia lutea</name>
    <dbReference type="NCBI Taxonomy" id="2172015"/>
    <lineage>
        <taxon>Bacteria</taxon>
        <taxon>Bacillati</taxon>
        <taxon>Actinomycetota</taxon>
        <taxon>Actinomycetes</taxon>
        <taxon>Pseudonocardiales</taxon>
        <taxon>Pseudonocardiaceae</taxon>
        <taxon>Pseudonocardia</taxon>
    </lineage>
</organism>
<dbReference type="RefSeq" id="WP_379565002.1">
    <property type="nucleotide sequence ID" value="NZ_JBHSQK010000011.1"/>
</dbReference>
<evidence type="ECO:0000256" key="1">
    <source>
        <dbReference type="ARBA" id="ARBA00023002"/>
    </source>
</evidence>
<dbReference type="SUPFAM" id="SSF48179">
    <property type="entry name" value="6-phosphogluconate dehydrogenase C-terminal domain-like"/>
    <property type="match status" value="1"/>
</dbReference>
<evidence type="ECO:0000313" key="5">
    <source>
        <dbReference type="EMBL" id="MFC5947941.1"/>
    </source>
</evidence>
<dbReference type="Pfam" id="PF03721">
    <property type="entry name" value="UDPG_MGDP_dh_N"/>
    <property type="match status" value="1"/>
</dbReference>
<name>A0ABW1I2V8_9PSEU</name>
<evidence type="ECO:0000259" key="4">
    <source>
        <dbReference type="SMART" id="SM00984"/>
    </source>
</evidence>
<dbReference type="PIRSF" id="PIRSF500136">
    <property type="entry name" value="UDP_ManNAc_DH"/>
    <property type="match status" value="1"/>
</dbReference>
<gene>
    <name evidence="5" type="ORF">ACFQH9_06605</name>
</gene>
<dbReference type="InterPro" id="IPR017476">
    <property type="entry name" value="UDP-Glc/GDP-Man"/>
</dbReference>
<evidence type="ECO:0000256" key="3">
    <source>
        <dbReference type="PIRNR" id="PIRNR000124"/>
    </source>
</evidence>
<dbReference type="SUPFAM" id="SSF51735">
    <property type="entry name" value="NAD(P)-binding Rossmann-fold domains"/>
    <property type="match status" value="1"/>
</dbReference>
<reference evidence="6" key="1">
    <citation type="journal article" date="2019" name="Int. J. Syst. Evol. Microbiol.">
        <title>The Global Catalogue of Microorganisms (GCM) 10K type strain sequencing project: providing services to taxonomists for standard genome sequencing and annotation.</title>
        <authorList>
            <consortium name="The Broad Institute Genomics Platform"/>
            <consortium name="The Broad Institute Genome Sequencing Center for Infectious Disease"/>
            <person name="Wu L."/>
            <person name="Ma J."/>
        </authorList>
    </citation>
    <scope>NUCLEOTIDE SEQUENCE [LARGE SCALE GENOMIC DNA]</scope>
    <source>
        <strain evidence="6">CGMCC 4.7397</strain>
    </source>
</reference>
<dbReference type="Pfam" id="PF03720">
    <property type="entry name" value="UDPG_MGDP_dh_C"/>
    <property type="match status" value="1"/>
</dbReference>
<dbReference type="SMART" id="SM00984">
    <property type="entry name" value="UDPG_MGDP_dh_C"/>
    <property type="match status" value="1"/>
</dbReference>
<dbReference type="PANTHER" id="PTHR43491">
    <property type="entry name" value="UDP-N-ACETYL-D-MANNOSAMINE DEHYDROGENASE"/>
    <property type="match status" value="1"/>
</dbReference>
<accession>A0ABW1I2V8</accession>
<dbReference type="InterPro" id="IPR014027">
    <property type="entry name" value="UDP-Glc/GDP-Man_DH_C"/>
</dbReference>
<proteinExistence type="inferred from homology"/>
<dbReference type="InterPro" id="IPR008927">
    <property type="entry name" value="6-PGluconate_DH-like_C_sf"/>
</dbReference>
<evidence type="ECO:0000313" key="6">
    <source>
        <dbReference type="Proteomes" id="UP001596119"/>
    </source>
</evidence>
<dbReference type="EMBL" id="JBHSQK010000011">
    <property type="protein sequence ID" value="MFC5947941.1"/>
    <property type="molecule type" value="Genomic_DNA"/>
</dbReference>
<dbReference type="PIRSF" id="PIRSF000124">
    <property type="entry name" value="UDPglc_GDPman_dh"/>
    <property type="match status" value="1"/>
</dbReference>
<dbReference type="Pfam" id="PF00984">
    <property type="entry name" value="UDPG_MGDP_dh"/>
    <property type="match status" value="1"/>
</dbReference>